<feature type="transmembrane region" description="Helical" evidence="1">
    <location>
        <begin position="42"/>
        <end position="64"/>
    </location>
</feature>
<comment type="caution">
    <text evidence="2">The sequence shown here is derived from an EMBL/GenBank/DDBJ whole genome shotgun (WGS) entry which is preliminary data.</text>
</comment>
<dbReference type="AlphaFoldDB" id="A0AAX1QC14"/>
<evidence type="ECO:0000256" key="1">
    <source>
        <dbReference type="SAM" id="Phobius"/>
    </source>
</evidence>
<feature type="transmembrane region" description="Helical" evidence="1">
    <location>
        <begin position="70"/>
        <end position="93"/>
    </location>
</feature>
<protein>
    <recommendedName>
        <fullName evidence="4">Citrate transporter</fullName>
    </recommendedName>
</protein>
<organism evidence="2 3">
    <name type="scientific">Priestia endophytica</name>
    <dbReference type="NCBI Taxonomy" id="135735"/>
    <lineage>
        <taxon>Bacteria</taxon>
        <taxon>Bacillati</taxon>
        <taxon>Bacillota</taxon>
        <taxon>Bacilli</taxon>
        <taxon>Bacillales</taxon>
        <taxon>Bacillaceae</taxon>
        <taxon>Priestia</taxon>
    </lineage>
</organism>
<evidence type="ECO:0000313" key="2">
    <source>
        <dbReference type="EMBL" id="RAS78681.1"/>
    </source>
</evidence>
<evidence type="ECO:0000313" key="3">
    <source>
        <dbReference type="Proteomes" id="UP000250174"/>
    </source>
</evidence>
<keyword evidence="1" id="KW-0472">Membrane</keyword>
<keyword evidence="1" id="KW-0812">Transmembrane</keyword>
<sequence length="190" mass="20367">MAVLISGIVQPAILFLIAAVIAMLINYPTLEQQKERIKDHGGNALLVLLVVFAGGAFTGILSGTKMVDSIAANLVSIIPGSWGAFFPIIVGLISIPFTFVMSNDAFYFGVVPIFASTAQAYGIEPIEIVRTVVLTQSAHFLLPLVPDTILLTGMLKLNIAEYVRFTLKWSVLTCIVLISLAWLTGAIMTG</sequence>
<keyword evidence="1" id="KW-1133">Transmembrane helix</keyword>
<feature type="transmembrane region" description="Helical" evidence="1">
    <location>
        <begin position="105"/>
        <end position="123"/>
    </location>
</feature>
<feature type="transmembrane region" description="Helical" evidence="1">
    <location>
        <begin position="169"/>
        <end position="188"/>
    </location>
</feature>
<feature type="transmembrane region" description="Helical" evidence="1">
    <location>
        <begin position="138"/>
        <end position="157"/>
    </location>
</feature>
<gene>
    <name evidence="2" type="ORF">A3864_08180</name>
</gene>
<reference evidence="2 3" key="1">
    <citation type="submission" date="2016-03" db="EMBL/GenBank/DDBJ databases">
        <title>Comparison of Bacillus endophyticus and B. anthracis characteristics using whole genome sequence analysis and microbiological techniques.</title>
        <authorList>
            <person name="Lekota K.E."/>
            <person name="Mafofo J."/>
            <person name="Rees J."/>
            <person name="Muchadeyi F.C."/>
            <person name="Madoroba E."/>
            <person name="Van Heerden H."/>
        </authorList>
    </citation>
    <scope>NUCLEOTIDE SEQUENCE [LARGE SCALE GENOMIC DNA]</scope>
    <source>
        <strain evidence="2 3">3631_10C</strain>
    </source>
</reference>
<accession>A0AAX1QC14</accession>
<name>A0AAX1QC14_9BACI</name>
<dbReference type="EMBL" id="LVYK01000012">
    <property type="protein sequence ID" value="RAS78681.1"/>
    <property type="molecule type" value="Genomic_DNA"/>
</dbReference>
<dbReference type="Proteomes" id="UP000250174">
    <property type="component" value="Unassembled WGS sequence"/>
</dbReference>
<evidence type="ECO:0008006" key="4">
    <source>
        <dbReference type="Google" id="ProtNLM"/>
    </source>
</evidence>
<proteinExistence type="predicted"/>
<feature type="transmembrane region" description="Helical" evidence="1">
    <location>
        <begin position="12"/>
        <end position="30"/>
    </location>
</feature>